<reference evidence="2" key="1">
    <citation type="submission" date="2021-01" db="EMBL/GenBank/DDBJ databases">
        <authorList>
            <person name="Corre E."/>
            <person name="Pelletier E."/>
            <person name="Niang G."/>
            <person name="Scheremetjew M."/>
            <person name="Finn R."/>
            <person name="Kale V."/>
            <person name="Holt S."/>
            <person name="Cochrane G."/>
            <person name="Meng A."/>
            <person name="Brown T."/>
            <person name="Cohen L."/>
        </authorList>
    </citation>
    <scope>NUCLEOTIDE SEQUENCE</scope>
    <source>
        <strain evidence="2">CCMP2078</strain>
    </source>
</reference>
<dbReference type="EMBL" id="HBEA01000994">
    <property type="protein sequence ID" value="CAD8251236.1"/>
    <property type="molecule type" value="Transcribed_RNA"/>
</dbReference>
<feature type="chain" id="PRO_5031359274" evidence="1">
    <location>
        <begin position="19"/>
        <end position="258"/>
    </location>
</feature>
<accession>A0A7R9U166</accession>
<evidence type="ECO:0000313" key="2">
    <source>
        <dbReference type="EMBL" id="CAD8251236.1"/>
    </source>
</evidence>
<dbReference type="AlphaFoldDB" id="A0A7R9U166"/>
<organism evidence="2">
    <name type="scientific">Pinguiococcus pyrenoidosus</name>
    <dbReference type="NCBI Taxonomy" id="172671"/>
    <lineage>
        <taxon>Eukaryota</taxon>
        <taxon>Sar</taxon>
        <taxon>Stramenopiles</taxon>
        <taxon>Ochrophyta</taxon>
        <taxon>Pinguiophyceae</taxon>
        <taxon>Pinguiochrysidales</taxon>
        <taxon>Pinguiochrysidaceae</taxon>
        <taxon>Pinguiococcus</taxon>
    </lineage>
</organism>
<sequence>MALFKLALLVAFAAAVKAMGPSVFFDEDLNPECCENDVTALAVHPNADDARDAFFDHLDGVATNGFEEFMLNEETPLDLSFPGVMATIGAGSGEIDGGNDNGQYAISGDQFLKTQETVTITFDTPIAAFGFYGIDVGDVQGQLTFVAMGMGGDKVEVIIPHTREESDAEEDQKPSGSVLYFGFIDTTNPFISATLTNTQGFRDVSGANNHGRRPKETRWPRLLTSLSSSVSPRLVRLAAPSVMLSTEVCVRQLHHRYR</sequence>
<name>A0A7R9U166_9STRA</name>
<feature type="signal peptide" evidence="1">
    <location>
        <begin position="1"/>
        <end position="18"/>
    </location>
</feature>
<evidence type="ECO:0000256" key="1">
    <source>
        <dbReference type="SAM" id="SignalP"/>
    </source>
</evidence>
<protein>
    <submittedName>
        <fullName evidence="2">Uncharacterized protein</fullName>
    </submittedName>
</protein>
<keyword evidence="1" id="KW-0732">Signal</keyword>
<proteinExistence type="predicted"/>
<gene>
    <name evidence="2" type="ORF">PPYR1160_LOCUS727</name>
</gene>